<name>A0ABR7RWK0_AQUAC</name>
<sequence length="144" mass="16336">MLANLSPDIVERLVKLAMLAFFGSFLLVFFLGVLLIGGVMRTVEWLREVPSPYAAIDDRYFSRCLRDAEELHQAALQWVRLENSHGMAGEDAYRSWLRLARSFDKDCGPANWPGQTVPQQPADWLPHLGLQRTDWPAEVPGKPD</sequence>
<comment type="caution">
    <text evidence="2">The sequence shown here is derived from an EMBL/GenBank/DDBJ whole genome shotgun (WGS) entry which is preliminary data.</text>
</comment>
<dbReference type="EMBL" id="LZEU01000001">
    <property type="protein sequence ID" value="MBC9248701.1"/>
    <property type="molecule type" value="Genomic_DNA"/>
</dbReference>
<keyword evidence="3" id="KW-1185">Reference proteome</keyword>
<gene>
    <name evidence="2" type="ORF">A9179_00285</name>
</gene>
<keyword evidence="1" id="KW-0472">Membrane</keyword>
<evidence type="ECO:0000256" key="1">
    <source>
        <dbReference type="SAM" id="Phobius"/>
    </source>
</evidence>
<organism evidence="2 3">
    <name type="scientific">Aquipseudomonas alcaligenes</name>
    <name type="common">Pseudomonas alcaligenes</name>
    <dbReference type="NCBI Taxonomy" id="43263"/>
    <lineage>
        <taxon>Bacteria</taxon>
        <taxon>Pseudomonadati</taxon>
        <taxon>Pseudomonadota</taxon>
        <taxon>Gammaproteobacteria</taxon>
        <taxon>Pseudomonadales</taxon>
        <taxon>Pseudomonadaceae</taxon>
        <taxon>Aquipseudomonas</taxon>
    </lineage>
</organism>
<keyword evidence="1" id="KW-1133">Transmembrane helix</keyword>
<keyword evidence="1" id="KW-0812">Transmembrane</keyword>
<reference evidence="2 3" key="1">
    <citation type="submission" date="2016-06" db="EMBL/GenBank/DDBJ databases">
        <authorList>
            <person name="Ramos C."/>
            <person name="Pintado A."/>
            <person name="Crespo-Gomez J.I."/>
        </authorList>
    </citation>
    <scope>NUCLEOTIDE SEQUENCE [LARGE SCALE GENOMIC DNA]</scope>
    <source>
        <strain evidence="2 3">AVO110</strain>
    </source>
</reference>
<feature type="transmembrane region" description="Helical" evidence="1">
    <location>
        <begin position="16"/>
        <end position="37"/>
    </location>
</feature>
<evidence type="ECO:0000313" key="3">
    <source>
        <dbReference type="Proteomes" id="UP000744555"/>
    </source>
</evidence>
<protein>
    <submittedName>
        <fullName evidence="2">Uncharacterized protein</fullName>
    </submittedName>
</protein>
<evidence type="ECO:0000313" key="2">
    <source>
        <dbReference type="EMBL" id="MBC9248701.1"/>
    </source>
</evidence>
<accession>A0ABR7RWK0</accession>
<dbReference type="Proteomes" id="UP000744555">
    <property type="component" value="Unassembled WGS sequence"/>
</dbReference>
<proteinExistence type="predicted"/>
<dbReference type="RefSeq" id="WP_187803871.1">
    <property type="nucleotide sequence ID" value="NZ_LZEU01000001.1"/>
</dbReference>